<dbReference type="Pfam" id="PF12774">
    <property type="entry name" value="AAA_6"/>
    <property type="match status" value="1"/>
</dbReference>
<dbReference type="SUPFAM" id="SSF52540">
    <property type="entry name" value="P-loop containing nucleoside triphosphate hydrolases"/>
    <property type="match status" value="1"/>
</dbReference>
<keyword evidence="4" id="KW-0963">Cytoplasm</keyword>
<evidence type="ECO:0000256" key="9">
    <source>
        <dbReference type="ARBA" id="ARBA00023273"/>
    </source>
</evidence>
<dbReference type="FunFam" id="1.20.58.1120:FF:000001">
    <property type="entry name" value="dynein heavy chain 2, axonemal"/>
    <property type="match status" value="1"/>
</dbReference>
<keyword evidence="14" id="KW-1185">Reference proteome</keyword>
<reference evidence="13" key="1">
    <citation type="submission" date="2021-04" db="EMBL/GenBank/DDBJ databases">
        <authorList>
            <consortium name="Molecular Ecology Group"/>
        </authorList>
    </citation>
    <scope>NUCLEOTIDE SEQUENCE</scope>
</reference>
<evidence type="ECO:0000256" key="5">
    <source>
        <dbReference type="ARBA" id="ARBA00022741"/>
    </source>
</evidence>
<dbReference type="Gene3D" id="3.40.50.300">
    <property type="entry name" value="P-loop containing nucleotide triphosphate hydrolases"/>
    <property type="match status" value="1"/>
</dbReference>
<feature type="non-terminal residue" evidence="13">
    <location>
        <position position="517"/>
    </location>
</feature>
<evidence type="ECO:0000259" key="11">
    <source>
        <dbReference type="Pfam" id="PF08393"/>
    </source>
</evidence>
<evidence type="ECO:0000256" key="7">
    <source>
        <dbReference type="ARBA" id="ARBA00023054"/>
    </source>
</evidence>
<evidence type="ECO:0000256" key="1">
    <source>
        <dbReference type="ARBA" id="ARBA00004245"/>
    </source>
</evidence>
<dbReference type="Gene3D" id="3.20.180.20">
    <property type="entry name" value="Dynein heavy chain, N-terminal domain 2"/>
    <property type="match status" value="1"/>
</dbReference>
<evidence type="ECO:0000256" key="4">
    <source>
        <dbReference type="ARBA" id="ARBA00022490"/>
    </source>
</evidence>
<dbReference type="GO" id="GO:0007018">
    <property type="term" value="P:microtubule-based movement"/>
    <property type="evidence" value="ECO:0007669"/>
    <property type="project" value="InterPro"/>
</dbReference>
<dbReference type="InterPro" id="IPR042228">
    <property type="entry name" value="Dynein_linker_3"/>
</dbReference>
<evidence type="ECO:0000256" key="8">
    <source>
        <dbReference type="ARBA" id="ARBA00023212"/>
    </source>
</evidence>
<dbReference type="AlphaFoldDB" id="A0A8S3YGQ6"/>
<dbReference type="InterPro" id="IPR013602">
    <property type="entry name" value="Dynein_heavy_linker"/>
</dbReference>
<evidence type="ECO:0008006" key="15">
    <source>
        <dbReference type="Google" id="ProtNLM"/>
    </source>
</evidence>
<dbReference type="GO" id="GO:0030286">
    <property type="term" value="C:dynein complex"/>
    <property type="evidence" value="ECO:0007669"/>
    <property type="project" value="UniProtKB-KW"/>
</dbReference>
<feature type="domain" description="Dynein heavy chain hydrolytic ATP-binding dynein motor region" evidence="12">
    <location>
        <begin position="411"/>
        <end position="517"/>
    </location>
</feature>
<dbReference type="OrthoDB" id="6160311at2759"/>
<keyword evidence="8" id="KW-0206">Cytoskeleton</keyword>
<accession>A0A8S3YGQ6</accession>
<feature type="region of interest" description="Disordered" evidence="10">
    <location>
        <begin position="20"/>
        <end position="49"/>
    </location>
</feature>
<evidence type="ECO:0000256" key="6">
    <source>
        <dbReference type="ARBA" id="ARBA00023017"/>
    </source>
</evidence>
<dbReference type="EMBL" id="CAJHNH020000159">
    <property type="protein sequence ID" value="CAG5115754.1"/>
    <property type="molecule type" value="Genomic_DNA"/>
</dbReference>
<evidence type="ECO:0000313" key="14">
    <source>
        <dbReference type="Proteomes" id="UP000678393"/>
    </source>
</evidence>
<comment type="subcellular location">
    <subcellularLocation>
        <location evidence="2">Cell projection</location>
    </subcellularLocation>
    <subcellularLocation>
        <location evidence="1">Cytoplasm</location>
        <location evidence="1">Cytoskeleton</location>
    </subcellularLocation>
</comment>
<evidence type="ECO:0000313" key="13">
    <source>
        <dbReference type="EMBL" id="CAG5115754.1"/>
    </source>
</evidence>
<dbReference type="PANTHER" id="PTHR22878">
    <property type="entry name" value="DYNEIN HEAVY CHAIN 6, AXONEMAL-LIKE-RELATED"/>
    <property type="match status" value="1"/>
</dbReference>
<dbReference type="Pfam" id="PF08393">
    <property type="entry name" value="DHC_N2"/>
    <property type="match status" value="1"/>
</dbReference>
<evidence type="ECO:0000256" key="10">
    <source>
        <dbReference type="SAM" id="MobiDB-lite"/>
    </source>
</evidence>
<protein>
    <recommendedName>
        <fullName evidence="15">Dynein heavy chain</fullName>
    </recommendedName>
</protein>
<evidence type="ECO:0000256" key="3">
    <source>
        <dbReference type="ARBA" id="ARBA00008887"/>
    </source>
</evidence>
<dbReference type="GO" id="GO:0051959">
    <property type="term" value="F:dynein light intermediate chain binding"/>
    <property type="evidence" value="ECO:0007669"/>
    <property type="project" value="InterPro"/>
</dbReference>
<dbReference type="FunFam" id="3.20.180.20:FF:000003">
    <property type="entry name" value="Dynein heavy chain 12, axonemal"/>
    <property type="match status" value="1"/>
</dbReference>
<keyword evidence="9" id="KW-0966">Cell projection</keyword>
<dbReference type="PANTHER" id="PTHR22878:SF70">
    <property type="entry name" value="DYNEIN HEAVY CHAIN 2, AXONEMAL"/>
    <property type="match status" value="1"/>
</dbReference>
<dbReference type="GO" id="GO:0045505">
    <property type="term" value="F:dynein intermediate chain binding"/>
    <property type="evidence" value="ECO:0007669"/>
    <property type="project" value="InterPro"/>
</dbReference>
<dbReference type="InterPro" id="IPR042222">
    <property type="entry name" value="Dynein_2_N"/>
</dbReference>
<keyword evidence="5" id="KW-0547">Nucleotide-binding</keyword>
<comment type="caution">
    <text evidence="13">The sequence shown here is derived from an EMBL/GenBank/DDBJ whole genome shotgun (WGS) entry which is preliminary data.</text>
</comment>
<feature type="compositionally biased region" description="Acidic residues" evidence="10">
    <location>
        <begin position="35"/>
        <end position="48"/>
    </location>
</feature>
<feature type="domain" description="Dynein heavy chain linker" evidence="11">
    <location>
        <begin position="54"/>
        <end position="296"/>
    </location>
</feature>
<dbReference type="GO" id="GO:0042995">
    <property type="term" value="C:cell projection"/>
    <property type="evidence" value="ECO:0007669"/>
    <property type="project" value="UniProtKB-SubCell"/>
</dbReference>
<gene>
    <name evidence="13" type="ORF">CUNI_LOCUS1312</name>
</gene>
<evidence type="ECO:0000256" key="2">
    <source>
        <dbReference type="ARBA" id="ARBA00004316"/>
    </source>
</evidence>
<name>A0A8S3YGQ6_9EUPU</name>
<dbReference type="Gene3D" id="1.20.58.1120">
    <property type="match status" value="1"/>
</dbReference>
<dbReference type="InterPro" id="IPR035699">
    <property type="entry name" value="AAA_6"/>
</dbReference>
<dbReference type="FunFam" id="1.20.140.100:FF:000001">
    <property type="entry name" value="dynein heavy chain 17, axonemal"/>
    <property type="match status" value="1"/>
</dbReference>
<dbReference type="GO" id="GO:0005524">
    <property type="term" value="F:ATP binding"/>
    <property type="evidence" value="ECO:0007669"/>
    <property type="project" value="InterPro"/>
</dbReference>
<sequence>ELFKIQKIFNLKVKKMQMEREEMEREKKKKRRQVEEEEAAPQGSEEDDTLKIPEAVNIINATIEDIKTFKREHLVDIWDYFFSKHTTLDDQIVKTQTMRGSPFIKPFEKEIKEKLMHTQECIDEWLKVQAQWLYLEPIFSSEDIMQQMPEEGRLFQMVDRNWRDVLVACNMAGLLEKLQDSNVLLDKINKGLNAYLEKKRLFFPRFFFLSNDEMLEILSETKDPTRVQPHLKKCFEGIAKLEFDEQLDIHAMFSSEGEKILLTQIISTSEARGAVERWLLQVQDVMLMSVRDVIDRAVEAYPRTPRTEWVREWPGQVVLCVSQVNCTGLLYCCWRMFMNDLVALVRGKLTKQQRITLGALVVIDVHARDVILDMANKGVATENDFNWLSQLRYYFEDNKMLVRITNATVKYCNEYLGNSGRLVITPLTDRCYRTLVGAFHLNLNGAPEGPAGTGKTETTKDLAKAIAVQCVVFNCSDGLDYIAMGKFFKGLASAGAWACFDEFNRIDLEVLSVVAQQ</sequence>
<dbReference type="Proteomes" id="UP000678393">
    <property type="component" value="Unassembled WGS sequence"/>
</dbReference>
<dbReference type="Gene3D" id="1.20.140.100">
    <property type="entry name" value="Dynein heavy chain, N-terminal domain 2"/>
    <property type="match status" value="1"/>
</dbReference>
<evidence type="ECO:0000259" key="12">
    <source>
        <dbReference type="Pfam" id="PF12774"/>
    </source>
</evidence>
<keyword evidence="7" id="KW-0175">Coiled coil</keyword>
<feature type="non-terminal residue" evidence="13">
    <location>
        <position position="1"/>
    </location>
</feature>
<proteinExistence type="inferred from homology"/>
<comment type="similarity">
    <text evidence="3">Belongs to the dynein heavy chain family.</text>
</comment>
<organism evidence="13 14">
    <name type="scientific">Candidula unifasciata</name>
    <dbReference type="NCBI Taxonomy" id="100452"/>
    <lineage>
        <taxon>Eukaryota</taxon>
        <taxon>Metazoa</taxon>
        <taxon>Spiralia</taxon>
        <taxon>Lophotrochozoa</taxon>
        <taxon>Mollusca</taxon>
        <taxon>Gastropoda</taxon>
        <taxon>Heterobranchia</taxon>
        <taxon>Euthyneura</taxon>
        <taxon>Panpulmonata</taxon>
        <taxon>Eupulmonata</taxon>
        <taxon>Stylommatophora</taxon>
        <taxon>Helicina</taxon>
        <taxon>Helicoidea</taxon>
        <taxon>Geomitridae</taxon>
        <taxon>Candidula</taxon>
    </lineage>
</organism>
<keyword evidence="6" id="KW-0243">Dynein</keyword>
<dbReference type="InterPro" id="IPR026983">
    <property type="entry name" value="DHC"/>
</dbReference>
<dbReference type="InterPro" id="IPR027417">
    <property type="entry name" value="P-loop_NTPase"/>
</dbReference>